<comment type="caution">
    <text evidence="2">The sequence shown here is derived from an EMBL/GenBank/DDBJ whole genome shotgun (WGS) entry which is preliminary data.</text>
</comment>
<feature type="region of interest" description="Disordered" evidence="1">
    <location>
        <begin position="1"/>
        <end position="20"/>
    </location>
</feature>
<keyword evidence="3" id="KW-1185">Reference proteome</keyword>
<organism evidence="2 3">
    <name type="scientific">Brevibacterium pityocampae</name>
    <dbReference type="NCBI Taxonomy" id="506594"/>
    <lineage>
        <taxon>Bacteria</taxon>
        <taxon>Bacillati</taxon>
        <taxon>Actinomycetota</taxon>
        <taxon>Actinomycetes</taxon>
        <taxon>Micrococcales</taxon>
        <taxon>Brevibacteriaceae</taxon>
        <taxon>Brevibacterium</taxon>
    </lineage>
</organism>
<evidence type="ECO:0000313" key="3">
    <source>
        <dbReference type="Proteomes" id="UP001500642"/>
    </source>
</evidence>
<dbReference type="EMBL" id="BAABGL010000028">
    <property type="protein sequence ID" value="GAA4394302.1"/>
    <property type="molecule type" value="Genomic_DNA"/>
</dbReference>
<sequence length="73" mass="7922">MMTNEAQPGVEVPEPDWSEQLIDAREPVGVNDEAIESVPGSSMIREADDGDVAEQEAVVDLDDDDGYKDVDSE</sequence>
<dbReference type="Proteomes" id="UP001500642">
    <property type="component" value="Unassembled WGS sequence"/>
</dbReference>
<dbReference type="RefSeq" id="WP_345032374.1">
    <property type="nucleotide sequence ID" value="NZ_BAABGL010000028.1"/>
</dbReference>
<gene>
    <name evidence="2" type="ORF">GCM10023167_23810</name>
</gene>
<feature type="region of interest" description="Disordered" evidence="1">
    <location>
        <begin position="36"/>
        <end position="73"/>
    </location>
</feature>
<evidence type="ECO:0000313" key="2">
    <source>
        <dbReference type="EMBL" id="GAA4394302.1"/>
    </source>
</evidence>
<accession>A0ABP8JQK6</accession>
<feature type="compositionally biased region" description="Acidic residues" evidence="1">
    <location>
        <begin position="48"/>
        <end position="66"/>
    </location>
</feature>
<name>A0ABP8JQK6_9MICO</name>
<protein>
    <submittedName>
        <fullName evidence="2">Uncharacterized protein</fullName>
    </submittedName>
</protein>
<reference evidence="3" key="1">
    <citation type="journal article" date="2019" name="Int. J. Syst. Evol. Microbiol.">
        <title>The Global Catalogue of Microorganisms (GCM) 10K type strain sequencing project: providing services to taxonomists for standard genome sequencing and annotation.</title>
        <authorList>
            <consortium name="The Broad Institute Genomics Platform"/>
            <consortium name="The Broad Institute Genome Sequencing Center for Infectious Disease"/>
            <person name="Wu L."/>
            <person name="Ma J."/>
        </authorList>
    </citation>
    <scope>NUCLEOTIDE SEQUENCE [LARGE SCALE GENOMIC DNA]</scope>
    <source>
        <strain evidence="3">JCM 17808</strain>
    </source>
</reference>
<evidence type="ECO:0000256" key="1">
    <source>
        <dbReference type="SAM" id="MobiDB-lite"/>
    </source>
</evidence>
<proteinExistence type="predicted"/>